<name>A0A951IXD6_9BACT</name>
<accession>A0A951IXD6</accession>
<comment type="caution">
    <text evidence="2">The sequence shown here is derived from an EMBL/GenBank/DDBJ whole genome shotgun (WGS) entry which is preliminary data.</text>
</comment>
<evidence type="ECO:0000313" key="2">
    <source>
        <dbReference type="EMBL" id="MBW3468538.1"/>
    </source>
</evidence>
<protein>
    <submittedName>
        <fullName evidence="2">Uncharacterized protein</fullName>
    </submittedName>
</protein>
<reference evidence="2 3" key="1">
    <citation type="journal article" date="2020" name="Syst. Appl. Microbiol.">
        <title>Arthrospiribacter ruber gen. nov., sp. nov., a novel bacterium isolated from Arthrospira cultures.</title>
        <authorList>
            <person name="Waleron M."/>
            <person name="Misztak A."/>
            <person name="Waleron M.M."/>
            <person name="Furmaniak M."/>
            <person name="Mrozik A."/>
            <person name="Waleron K."/>
        </authorList>
    </citation>
    <scope>NUCLEOTIDE SEQUENCE [LARGE SCALE GENOMIC DNA]</scope>
    <source>
        <strain evidence="2 3">DPMB0001</strain>
    </source>
</reference>
<feature type="region of interest" description="Disordered" evidence="1">
    <location>
        <begin position="95"/>
        <end position="136"/>
    </location>
</feature>
<dbReference type="EMBL" id="RPHB01000005">
    <property type="protein sequence ID" value="MBW3468538.1"/>
    <property type="molecule type" value="Genomic_DNA"/>
</dbReference>
<gene>
    <name evidence="2" type="ORF">EGN73_12045</name>
</gene>
<proteinExistence type="predicted"/>
<dbReference type="Proteomes" id="UP000727490">
    <property type="component" value="Unassembled WGS sequence"/>
</dbReference>
<keyword evidence="3" id="KW-1185">Reference proteome</keyword>
<evidence type="ECO:0000313" key="3">
    <source>
        <dbReference type="Proteomes" id="UP000727490"/>
    </source>
</evidence>
<feature type="compositionally biased region" description="Basic and acidic residues" evidence="1">
    <location>
        <begin position="95"/>
        <end position="124"/>
    </location>
</feature>
<sequence length="173" mass="20184">MQRTNGIILGIGMGLCIISCEQKGKTEQQEKSVDRLENFVDSVETAVNREANHNWTVLDNRYNKLVSNVEASYDDSKEKAREKYEDLEERYEEAKVEARNKTAKMQEDAERHMSNVESWWERNTARAQQGTRNTMDDIEEGAKDSWEWLEKNTDKLGDDIRARYEKIKSDLEG</sequence>
<dbReference type="AlphaFoldDB" id="A0A951IXD6"/>
<dbReference type="RefSeq" id="WP_219289999.1">
    <property type="nucleotide sequence ID" value="NZ_RPHB01000005.1"/>
</dbReference>
<evidence type="ECO:0000256" key="1">
    <source>
        <dbReference type="SAM" id="MobiDB-lite"/>
    </source>
</evidence>
<organism evidence="2 3">
    <name type="scientific">Arthrospiribacter ruber</name>
    <dbReference type="NCBI Taxonomy" id="2487934"/>
    <lineage>
        <taxon>Bacteria</taxon>
        <taxon>Pseudomonadati</taxon>
        <taxon>Bacteroidota</taxon>
        <taxon>Cytophagia</taxon>
        <taxon>Cytophagales</taxon>
        <taxon>Cyclobacteriaceae</taxon>
        <taxon>Arthrospiribacter</taxon>
    </lineage>
</organism>